<name>Q938F6_9NOCA</name>
<dbReference type="GO" id="GO:0016709">
    <property type="term" value="F:oxidoreductase activity, acting on paired donors, with incorporation or reduction of molecular oxygen, NAD(P)H as one donor, and incorporation of one atom of oxygen"/>
    <property type="evidence" value="ECO:0007669"/>
    <property type="project" value="UniProtKB-ARBA"/>
</dbReference>
<evidence type="ECO:0000256" key="7">
    <source>
        <dbReference type="ARBA" id="ARBA00023033"/>
    </source>
</evidence>
<dbReference type="EMBL" id="AY052630">
    <property type="protein sequence ID" value="AAL14233.1"/>
    <property type="molecule type" value="Genomic_DNA"/>
</dbReference>
<gene>
    <name evidence="8" type="primary">cddA</name>
</gene>
<dbReference type="PANTHER" id="PTHR43098">
    <property type="entry name" value="L-ORNITHINE N(5)-MONOOXYGENASE-RELATED"/>
    <property type="match status" value="1"/>
</dbReference>
<keyword evidence="3" id="KW-0285">Flavoprotein</keyword>
<keyword evidence="4" id="KW-0274">FAD</keyword>
<proteinExistence type="inferred from homology"/>
<comment type="similarity">
    <text evidence="2">Belongs to the FAD-binding monooxygenase family.</text>
</comment>
<dbReference type="Gene3D" id="3.50.50.60">
    <property type="entry name" value="FAD/NAD(P)-binding domain"/>
    <property type="match status" value="2"/>
</dbReference>
<organism evidence="8">
    <name type="scientific">Rhodococcus ruber</name>
    <dbReference type="NCBI Taxonomy" id="1830"/>
    <lineage>
        <taxon>Bacteria</taxon>
        <taxon>Bacillati</taxon>
        <taxon>Actinomycetota</taxon>
        <taxon>Actinomycetes</taxon>
        <taxon>Mycobacteriales</taxon>
        <taxon>Nocardiaceae</taxon>
        <taxon>Rhodococcus</taxon>
    </lineage>
</organism>
<comment type="cofactor">
    <cofactor evidence="1">
        <name>FAD</name>
        <dbReference type="ChEBI" id="CHEBI:57692"/>
    </cofactor>
</comment>
<dbReference type="SUPFAM" id="SSF51905">
    <property type="entry name" value="FAD/NAD(P)-binding domain"/>
    <property type="match status" value="1"/>
</dbReference>
<evidence type="ECO:0000256" key="5">
    <source>
        <dbReference type="ARBA" id="ARBA00022857"/>
    </source>
</evidence>
<reference evidence="8" key="1">
    <citation type="journal article" date="2001" name="J. Bacteriol.">
        <title>Cloning and characterization of a gene cluster for cyclododecanone oxidation in Rhodococcus ruber SC1.</title>
        <authorList>
            <person name="Kostichka K."/>
            <person name="Thomas S.M."/>
            <person name="Gibson K.J."/>
            <person name="Nagarajan V."/>
            <person name="Cheng Q."/>
        </authorList>
    </citation>
    <scope>NUCLEOTIDE SEQUENCE</scope>
    <source>
        <strain evidence="8">SC1</strain>
    </source>
</reference>
<dbReference type="InterPro" id="IPR036188">
    <property type="entry name" value="FAD/NAD-bd_sf"/>
</dbReference>
<evidence type="ECO:0000256" key="2">
    <source>
        <dbReference type="ARBA" id="ARBA00010139"/>
    </source>
</evidence>
<dbReference type="FunFam" id="3.50.50.60:FF:000341">
    <property type="entry name" value="Baeyer-Villiger monooxygenase"/>
    <property type="match status" value="1"/>
</dbReference>
<keyword evidence="6" id="KW-0560">Oxidoreductase</keyword>
<dbReference type="PANTHER" id="PTHR43098:SF4">
    <property type="entry name" value="BLR3857 PROTEIN"/>
    <property type="match status" value="1"/>
</dbReference>
<dbReference type="InterPro" id="IPR050775">
    <property type="entry name" value="FAD-binding_Monooxygenases"/>
</dbReference>
<dbReference type="SMR" id="Q938F6"/>
<protein>
    <submittedName>
        <fullName evidence="8">Cyclododecanone monooxygenase</fullName>
    </submittedName>
</protein>
<evidence type="ECO:0000256" key="1">
    <source>
        <dbReference type="ARBA" id="ARBA00001974"/>
    </source>
</evidence>
<dbReference type="Pfam" id="PF13450">
    <property type="entry name" value="NAD_binding_8"/>
    <property type="match status" value="1"/>
</dbReference>
<evidence type="ECO:0000256" key="4">
    <source>
        <dbReference type="ARBA" id="ARBA00022827"/>
    </source>
</evidence>
<accession>Q938F6</accession>
<keyword evidence="5" id="KW-0521">NADP</keyword>
<evidence type="ECO:0000256" key="3">
    <source>
        <dbReference type="ARBA" id="ARBA00022630"/>
    </source>
</evidence>
<keyword evidence="7 8" id="KW-0503">Monooxygenase</keyword>
<dbReference type="AlphaFoldDB" id="Q938F6"/>
<evidence type="ECO:0000256" key="6">
    <source>
        <dbReference type="ARBA" id="ARBA00023002"/>
    </source>
</evidence>
<sequence length="603" mass="67537">MTTSIDREALRRKYAEERDKRIRPDGNDQYIRLDHVDGWSHDPYMPITPREPKLDHVTFAFIGGGFSGLVTAARLRESGVESVRIIDKAGDFGGVWYWNRYPGAMCDTAAMVYMPLLEETGYMPTEKYAHGPEILEHCQRIGKHYDLYDDALFHTEVTDLVWQEHDQRWRISTNRGDHFTAQFVGMGTGPLHVAQLPGIPGIESFRGKSFHTSRWDYDYTGGDALGAPMDKLADKRVAVIGTGATAVQCVPELAKYCRELYVVQRTPSAVDERGNHPIDEKWFAQIATPGWQKRWLDSFTAIWDGVLTDPSELAIEHEDLVQDGWTALGQRMRAAVGSVPIEQYSPENVQRALEEADDEQMERIRARVDEIVTDPATAAQLKAWFRQMCKRPCFHDDYLPAFNRPNTHLVDTGGKGVERITENGVVVAGVEYEVDCIVYASGFEFLGTGYTDRAGFDPTGRDGVKLSEHWAQGTRTLHGMHTYGFPNLFVLQLMQGAALGSNIPHNFVEAARVVAAIVDHVLSTGTSSVETTKEAEQAWVQLLLDHGRPLGNPECTPGYYNNEGKPAELKDRLNVGYPAGSAAFFRMMDHWLAAGSFDGLTFR</sequence>
<evidence type="ECO:0000313" key="8">
    <source>
        <dbReference type="EMBL" id="AAL14233.1"/>
    </source>
</evidence>